<evidence type="ECO:0000313" key="3">
    <source>
        <dbReference type="Proteomes" id="UP000599437"/>
    </source>
</evidence>
<dbReference type="RefSeq" id="WP_189716121.1">
    <property type="nucleotide sequence ID" value="NZ_BMVO01000023.1"/>
</dbReference>
<protein>
    <recommendedName>
        <fullName evidence="4">Tetratricopeptide repeat protein</fullName>
    </recommendedName>
</protein>
<organism evidence="2 3">
    <name type="scientific">Streptomyces chryseus</name>
    <dbReference type="NCBI Taxonomy" id="68186"/>
    <lineage>
        <taxon>Bacteria</taxon>
        <taxon>Bacillati</taxon>
        <taxon>Actinomycetota</taxon>
        <taxon>Actinomycetes</taxon>
        <taxon>Kitasatosporales</taxon>
        <taxon>Streptomycetaceae</taxon>
        <taxon>Streptomyces</taxon>
    </lineage>
</organism>
<dbReference type="Proteomes" id="UP000599437">
    <property type="component" value="Unassembled WGS sequence"/>
</dbReference>
<reference evidence="3" key="1">
    <citation type="journal article" date="2019" name="Int. J. Syst. Evol. Microbiol.">
        <title>The Global Catalogue of Microorganisms (GCM) 10K type strain sequencing project: providing services to taxonomists for standard genome sequencing and annotation.</title>
        <authorList>
            <consortium name="The Broad Institute Genomics Platform"/>
            <consortium name="The Broad Institute Genome Sequencing Center for Infectious Disease"/>
            <person name="Wu L."/>
            <person name="Ma J."/>
        </authorList>
    </citation>
    <scope>NUCLEOTIDE SEQUENCE [LARGE SCALE GENOMIC DNA]</scope>
    <source>
        <strain evidence="3">JCM 4737</strain>
    </source>
</reference>
<dbReference type="InterPro" id="IPR047738">
    <property type="entry name" value="SAV_2336-like_N"/>
</dbReference>
<feature type="compositionally biased region" description="Basic and acidic residues" evidence="1">
    <location>
        <begin position="1037"/>
        <end position="1049"/>
    </location>
</feature>
<dbReference type="Gene3D" id="1.25.40.10">
    <property type="entry name" value="Tetratricopeptide repeat domain"/>
    <property type="match status" value="1"/>
</dbReference>
<evidence type="ECO:0008006" key="4">
    <source>
        <dbReference type="Google" id="ProtNLM"/>
    </source>
</evidence>
<comment type="caution">
    <text evidence="2">The sequence shown here is derived from an EMBL/GenBank/DDBJ whole genome shotgun (WGS) entry which is preliminary data.</text>
</comment>
<dbReference type="EMBL" id="BMVO01000023">
    <property type="protein sequence ID" value="GHB22751.1"/>
    <property type="molecule type" value="Genomic_DNA"/>
</dbReference>
<sequence>MDLGELVGRLRRGGLDPTAEEVADAVWLARWLPSGRTPTGVPGDPAEPGGDTARGDGRALPPAPAGPESGADAADAGAPGLSPGPGPVSLYTPGPRGGRTGGGSANAGPAFPVRAPAAAALPGLLGLQRALRPLRHYTATTTRPAADGRLDEDATAERSAMSGVLCPVLRPSERRRVDIQLLMDAGPAMAVWERMVEELRQACQQSGVFRDVQVHQLYDAGDGGPPLVGTTTGPGGHTRLRPADQFHDPTGRRLTLVVSDCVGPLWQQGRAQRLIHQWPRSSPLAVVQPLPPRLWARTALPAEPGLLVRAAGSGGRTAFVPDEEPWEPVEATARPVPVLTPTPEAFASWARLLSDHGGSTVRGWAAWAAADEPAGPSARELAPPPLLPPGRGPDELLRAFRANASPGGVRLAVHLAAAPLTLPVMQLVQRAMLPDTGPMELAEVLLGGLLRQLPGPDPDSGSPCYVYADGVQELLLNSLGQDAAALVLKHCSSYVERHFGKGARNFSALAAARLSERGDATAPDLPWEQGPDRAPGEDDGPGAEPELFAEIPARVLRFYQPDLITPVPLAEAERLLGQWRSQADPSLLRRARERAEAALRTGGPDLAPAPGSGTGAARAGLVLGRVLLAEAGAPAVRGTEQGRELLLRAARTLAEARDRAGQGTQGRADACLELAAAHHALWRETRDAAHLAAGLETLAGDASGWPAASRRTLHLRRGRLLLAWRRAEDAVRELRTGCDLLDAEDAPDSLRCPALLDLAEALRAAHAPYAGTAEVLTAAARAAGDDPALRLRCLTAQARLYDAEGEREAADRAYESASGLAPPDSTRRCELLTEWGESLLRRATAGPGAAGEDTVGRAESVLREALAGMPARSPSRSALHLLLGSALALRFQRIGFLPDLYEGRHLLEEAAKRLTDTAVRAEAWLVLGRVRFALAQVSSATLLSDSLQAYESARRDADEAHGDRPGSRTAARALYAQGCVLQSMGRTGAARGAFEEAHERWQRLISSAVAVDWAEAGAPRQWIERLAEPDDGPGGPADDRRTAEADPRRPAPPWWPFTGTTAG</sequence>
<name>A0ABQ3E158_9ACTN</name>
<accession>A0ABQ3E158</accession>
<evidence type="ECO:0000313" key="2">
    <source>
        <dbReference type="EMBL" id="GHB22751.1"/>
    </source>
</evidence>
<evidence type="ECO:0000256" key="1">
    <source>
        <dbReference type="SAM" id="MobiDB-lite"/>
    </source>
</evidence>
<feature type="compositionally biased region" description="Gly residues" evidence="1">
    <location>
        <begin position="95"/>
        <end position="105"/>
    </location>
</feature>
<dbReference type="SUPFAM" id="SSF48452">
    <property type="entry name" value="TPR-like"/>
    <property type="match status" value="1"/>
</dbReference>
<proteinExistence type="predicted"/>
<feature type="region of interest" description="Disordered" evidence="1">
    <location>
        <begin position="518"/>
        <end position="545"/>
    </location>
</feature>
<feature type="compositionally biased region" description="Low complexity" evidence="1">
    <location>
        <begin position="66"/>
        <end position="81"/>
    </location>
</feature>
<feature type="region of interest" description="Disordered" evidence="1">
    <location>
        <begin position="1024"/>
        <end position="1063"/>
    </location>
</feature>
<keyword evidence="3" id="KW-1185">Reference proteome</keyword>
<dbReference type="InterPro" id="IPR011990">
    <property type="entry name" value="TPR-like_helical_dom_sf"/>
</dbReference>
<gene>
    <name evidence="2" type="ORF">GCM10010346_52870</name>
</gene>
<feature type="region of interest" description="Disordered" evidence="1">
    <location>
        <begin position="35"/>
        <end position="109"/>
    </location>
</feature>
<dbReference type="NCBIfam" id="NF041121">
    <property type="entry name" value="SAV_2336_NTERM"/>
    <property type="match status" value="1"/>
</dbReference>